<evidence type="ECO:0000256" key="3">
    <source>
        <dbReference type="ARBA" id="ARBA00023163"/>
    </source>
</evidence>
<dbReference type="Gene3D" id="1.10.10.10">
    <property type="entry name" value="Winged helix-like DNA-binding domain superfamily/Winged helix DNA-binding domain"/>
    <property type="match status" value="1"/>
</dbReference>
<comment type="caution">
    <text evidence="6">The sequence shown here is derived from an EMBL/GenBank/DDBJ whole genome shotgun (WGS) entry which is preliminary data.</text>
</comment>
<accession>A0A939J502</accession>
<dbReference type="AlphaFoldDB" id="A0A939J502"/>
<feature type="domain" description="HTH iclR-type" evidence="4">
    <location>
        <begin position="15"/>
        <end position="77"/>
    </location>
</feature>
<dbReference type="SUPFAM" id="SSF55781">
    <property type="entry name" value="GAF domain-like"/>
    <property type="match status" value="1"/>
</dbReference>
<dbReference type="GO" id="GO:0003700">
    <property type="term" value="F:DNA-binding transcription factor activity"/>
    <property type="evidence" value="ECO:0007669"/>
    <property type="project" value="TreeGrafter"/>
</dbReference>
<feature type="domain" description="IclR-ED" evidence="5">
    <location>
        <begin position="78"/>
        <end position="261"/>
    </location>
</feature>
<dbReference type="PROSITE" id="PS51078">
    <property type="entry name" value="ICLR_ED"/>
    <property type="match status" value="1"/>
</dbReference>
<dbReference type="Gene3D" id="3.30.450.40">
    <property type="match status" value="1"/>
</dbReference>
<dbReference type="InterPro" id="IPR036388">
    <property type="entry name" value="WH-like_DNA-bd_sf"/>
</dbReference>
<evidence type="ECO:0000259" key="4">
    <source>
        <dbReference type="PROSITE" id="PS51077"/>
    </source>
</evidence>
<evidence type="ECO:0000256" key="1">
    <source>
        <dbReference type="ARBA" id="ARBA00023015"/>
    </source>
</evidence>
<dbReference type="EMBL" id="JAEKJZ010000003">
    <property type="protein sequence ID" value="MBN9671715.1"/>
    <property type="molecule type" value="Genomic_DNA"/>
</dbReference>
<dbReference type="InterPro" id="IPR029016">
    <property type="entry name" value="GAF-like_dom_sf"/>
</dbReference>
<dbReference type="InterPro" id="IPR014757">
    <property type="entry name" value="Tscrpt_reg_IclR_C"/>
</dbReference>
<dbReference type="InterPro" id="IPR036390">
    <property type="entry name" value="WH_DNA-bd_sf"/>
</dbReference>
<keyword evidence="1" id="KW-0805">Transcription regulation</keyword>
<evidence type="ECO:0000256" key="2">
    <source>
        <dbReference type="ARBA" id="ARBA00023125"/>
    </source>
</evidence>
<dbReference type="SMART" id="SM00346">
    <property type="entry name" value="HTH_ICLR"/>
    <property type="match status" value="1"/>
</dbReference>
<evidence type="ECO:0000313" key="6">
    <source>
        <dbReference type="EMBL" id="MBN9671715.1"/>
    </source>
</evidence>
<dbReference type="Pfam" id="PF01614">
    <property type="entry name" value="IclR_C"/>
    <property type="match status" value="1"/>
</dbReference>
<gene>
    <name evidence="6" type="ORF">JF539_15310</name>
</gene>
<dbReference type="PANTHER" id="PTHR30136:SF33">
    <property type="entry name" value="TRANSCRIPTIONAL REGULATORY PROTEIN"/>
    <property type="match status" value="1"/>
</dbReference>
<dbReference type="Pfam" id="PF09339">
    <property type="entry name" value="HTH_IclR"/>
    <property type="match status" value="1"/>
</dbReference>
<dbReference type="GO" id="GO:0003677">
    <property type="term" value="F:DNA binding"/>
    <property type="evidence" value="ECO:0007669"/>
    <property type="project" value="UniProtKB-KW"/>
</dbReference>
<protein>
    <submittedName>
        <fullName evidence="6">IclR family transcriptional regulator</fullName>
    </submittedName>
</protein>
<organism evidence="6 7">
    <name type="scientific">Roseibium aggregatum</name>
    <dbReference type="NCBI Taxonomy" id="187304"/>
    <lineage>
        <taxon>Bacteria</taxon>
        <taxon>Pseudomonadati</taxon>
        <taxon>Pseudomonadota</taxon>
        <taxon>Alphaproteobacteria</taxon>
        <taxon>Hyphomicrobiales</taxon>
        <taxon>Stappiaceae</taxon>
        <taxon>Roseibium</taxon>
    </lineage>
</organism>
<name>A0A939J502_9HYPH</name>
<dbReference type="Proteomes" id="UP000664096">
    <property type="component" value="Unassembled WGS sequence"/>
</dbReference>
<dbReference type="SUPFAM" id="SSF46785">
    <property type="entry name" value="Winged helix' DNA-binding domain"/>
    <property type="match status" value="1"/>
</dbReference>
<proteinExistence type="predicted"/>
<dbReference type="InterPro" id="IPR005471">
    <property type="entry name" value="Tscrpt_reg_IclR_N"/>
</dbReference>
<dbReference type="PROSITE" id="PS51077">
    <property type="entry name" value="HTH_ICLR"/>
    <property type="match status" value="1"/>
</dbReference>
<evidence type="ECO:0000259" key="5">
    <source>
        <dbReference type="PROSITE" id="PS51078"/>
    </source>
</evidence>
<keyword evidence="3" id="KW-0804">Transcription</keyword>
<evidence type="ECO:0000313" key="7">
    <source>
        <dbReference type="Proteomes" id="UP000664096"/>
    </source>
</evidence>
<dbReference type="GO" id="GO:0045892">
    <property type="term" value="P:negative regulation of DNA-templated transcription"/>
    <property type="evidence" value="ECO:0007669"/>
    <property type="project" value="TreeGrafter"/>
</dbReference>
<sequence>MSEGDKTGKTDRQFIASLERGLRVMSAYRPDDRALSNQDLSERTGLPRPTVSRFTHTLRRLNYLAFHPDTGRYSLTPRVMELGRAAFVAGEIRDIACPVMETLAELGPFSVALGVPSGLHIRYLELRRRPEAIVLNLDAGALIPMLQTAIGRAYLASLSSEEREDLLVQIKQEDPGLFAAQEADVYADMADFERRGFATSFGGWWPELSAIAAPIRIVDDGDPLLLSVSGLTSALTAERLKGEYAAALLNATQVIQNRMRRAFHR</sequence>
<dbReference type="RefSeq" id="WP_207141576.1">
    <property type="nucleotide sequence ID" value="NZ_JAEKJZ010000003.1"/>
</dbReference>
<dbReference type="PANTHER" id="PTHR30136">
    <property type="entry name" value="HELIX-TURN-HELIX TRANSCRIPTIONAL REGULATOR, ICLR FAMILY"/>
    <property type="match status" value="1"/>
</dbReference>
<keyword evidence="2" id="KW-0238">DNA-binding</keyword>
<dbReference type="InterPro" id="IPR050707">
    <property type="entry name" value="HTH_MetabolicPath_Reg"/>
</dbReference>
<reference evidence="6" key="1">
    <citation type="submission" date="2020-12" db="EMBL/GenBank/DDBJ databases">
        <title>Oil enriched cultivation method for isolating marine PHA-producing bacteria.</title>
        <authorList>
            <person name="Zheng W."/>
            <person name="Yu S."/>
            <person name="Huang Y."/>
        </authorList>
    </citation>
    <scope>NUCLEOTIDE SEQUENCE</scope>
    <source>
        <strain evidence="6">SY-2-12</strain>
    </source>
</reference>